<dbReference type="AlphaFoldDB" id="A0A381X3W7"/>
<protein>
    <submittedName>
        <fullName evidence="1">Uncharacterized protein</fullName>
    </submittedName>
</protein>
<name>A0A381X3W7_9ZZZZ</name>
<evidence type="ECO:0000313" key="1">
    <source>
        <dbReference type="EMBL" id="SVA58887.1"/>
    </source>
</evidence>
<reference evidence="1" key="1">
    <citation type="submission" date="2018-05" db="EMBL/GenBank/DDBJ databases">
        <authorList>
            <person name="Lanie J.A."/>
            <person name="Ng W.-L."/>
            <person name="Kazmierczak K.M."/>
            <person name="Andrzejewski T.M."/>
            <person name="Davidsen T.M."/>
            <person name="Wayne K.J."/>
            <person name="Tettelin H."/>
            <person name="Glass J.I."/>
            <person name="Rusch D."/>
            <person name="Podicherti R."/>
            <person name="Tsui H.-C.T."/>
            <person name="Winkler M.E."/>
        </authorList>
    </citation>
    <scope>NUCLEOTIDE SEQUENCE</scope>
</reference>
<sequence length="29" mass="3135">PPIGICGESGVLIPTLQNEKQKLMRDPLS</sequence>
<feature type="non-terminal residue" evidence="1">
    <location>
        <position position="29"/>
    </location>
</feature>
<organism evidence="1">
    <name type="scientific">marine metagenome</name>
    <dbReference type="NCBI Taxonomy" id="408172"/>
    <lineage>
        <taxon>unclassified sequences</taxon>
        <taxon>metagenomes</taxon>
        <taxon>ecological metagenomes</taxon>
    </lineage>
</organism>
<feature type="non-terminal residue" evidence="1">
    <location>
        <position position="1"/>
    </location>
</feature>
<dbReference type="EMBL" id="UINC01013665">
    <property type="protein sequence ID" value="SVA58887.1"/>
    <property type="molecule type" value="Genomic_DNA"/>
</dbReference>
<accession>A0A381X3W7</accession>
<proteinExistence type="predicted"/>
<gene>
    <name evidence="1" type="ORF">METZ01_LOCUS111741</name>
</gene>